<evidence type="ECO:0000313" key="2">
    <source>
        <dbReference type="Proteomes" id="UP001165427"/>
    </source>
</evidence>
<organism evidence="1 2">
    <name type="scientific">Desulfatitalea alkaliphila</name>
    <dbReference type="NCBI Taxonomy" id="2929485"/>
    <lineage>
        <taxon>Bacteria</taxon>
        <taxon>Pseudomonadati</taxon>
        <taxon>Thermodesulfobacteriota</taxon>
        <taxon>Desulfobacteria</taxon>
        <taxon>Desulfobacterales</taxon>
        <taxon>Desulfosarcinaceae</taxon>
        <taxon>Desulfatitalea</taxon>
    </lineage>
</organism>
<proteinExistence type="predicted"/>
<reference evidence="1" key="1">
    <citation type="submission" date="2022-04" db="EMBL/GenBank/DDBJ databases">
        <title>Desulfatitalea alkaliphila sp. nov., a novel anaerobic sulfate-reducing bacterium isolated from terrestrial mud volcano, Taman Peninsula, Russia.</title>
        <authorList>
            <person name="Khomyakova M.A."/>
            <person name="Merkel A.Y."/>
            <person name="Slobodkin A.I."/>
        </authorList>
    </citation>
    <scope>NUCLEOTIDE SEQUENCE</scope>
    <source>
        <strain evidence="1">M08but</strain>
    </source>
</reference>
<dbReference type="AlphaFoldDB" id="A0AA41R1G7"/>
<dbReference type="RefSeq" id="WP_246903658.1">
    <property type="nucleotide sequence ID" value="NZ_JALJRB010000004.1"/>
</dbReference>
<evidence type="ECO:0000313" key="1">
    <source>
        <dbReference type="EMBL" id="MCJ8499956.1"/>
    </source>
</evidence>
<protein>
    <submittedName>
        <fullName evidence="1">Uncharacterized protein</fullName>
    </submittedName>
</protein>
<dbReference type="EMBL" id="JALJRB010000004">
    <property type="protein sequence ID" value="MCJ8499956.1"/>
    <property type="molecule type" value="Genomic_DNA"/>
</dbReference>
<comment type="caution">
    <text evidence="1">The sequence shown here is derived from an EMBL/GenBank/DDBJ whole genome shotgun (WGS) entry which is preliminary data.</text>
</comment>
<name>A0AA41R1G7_9BACT</name>
<accession>A0AA41R1G7</accession>
<dbReference type="Proteomes" id="UP001165427">
    <property type="component" value="Unassembled WGS sequence"/>
</dbReference>
<keyword evidence="2" id="KW-1185">Reference proteome</keyword>
<sequence>MAQAKHIPVPKETPAYICANCGAVALDPNNLCKVQGLGKKSDWCGVKGTMPPKDCHTKTHTARWQCRNCGQTAVNPELLCEPAPLPIP</sequence>
<gene>
    <name evidence="1" type="ORF">MRX98_05170</name>
</gene>